<name>A0A315W1E7_GAMAF</name>
<evidence type="ECO:0000313" key="2">
    <source>
        <dbReference type="EMBL" id="PWA29406.1"/>
    </source>
</evidence>
<feature type="non-terminal residue" evidence="2">
    <location>
        <position position="1"/>
    </location>
</feature>
<gene>
    <name evidence="2" type="ORF">CCH79_00017955</name>
</gene>
<evidence type="ECO:0000313" key="3">
    <source>
        <dbReference type="Proteomes" id="UP000250572"/>
    </source>
</evidence>
<feature type="region of interest" description="Disordered" evidence="1">
    <location>
        <begin position="1"/>
        <end position="95"/>
    </location>
</feature>
<comment type="caution">
    <text evidence="2">The sequence shown here is derived from an EMBL/GenBank/DDBJ whole genome shotgun (WGS) entry which is preliminary data.</text>
</comment>
<organism evidence="2 3">
    <name type="scientific">Gambusia affinis</name>
    <name type="common">Western mosquitofish</name>
    <name type="synonym">Heterandria affinis</name>
    <dbReference type="NCBI Taxonomy" id="33528"/>
    <lineage>
        <taxon>Eukaryota</taxon>
        <taxon>Metazoa</taxon>
        <taxon>Chordata</taxon>
        <taxon>Craniata</taxon>
        <taxon>Vertebrata</taxon>
        <taxon>Euteleostomi</taxon>
        <taxon>Actinopterygii</taxon>
        <taxon>Neopterygii</taxon>
        <taxon>Teleostei</taxon>
        <taxon>Neoteleostei</taxon>
        <taxon>Acanthomorphata</taxon>
        <taxon>Ovalentaria</taxon>
        <taxon>Atherinomorphae</taxon>
        <taxon>Cyprinodontiformes</taxon>
        <taxon>Poeciliidae</taxon>
        <taxon>Poeciliinae</taxon>
        <taxon>Gambusia</taxon>
    </lineage>
</organism>
<evidence type="ECO:0000256" key="1">
    <source>
        <dbReference type="SAM" id="MobiDB-lite"/>
    </source>
</evidence>
<feature type="compositionally biased region" description="Pro residues" evidence="1">
    <location>
        <begin position="63"/>
        <end position="78"/>
    </location>
</feature>
<reference evidence="2 3" key="1">
    <citation type="journal article" date="2018" name="G3 (Bethesda)">
        <title>A High-Quality Reference Genome for the Invasive Mosquitofish Gambusia affinis Using a Chicago Library.</title>
        <authorList>
            <person name="Hoffberg S.L."/>
            <person name="Troendle N.J."/>
            <person name="Glenn T.C."/>
            <person name="Mahmud O."/>
            <person name="Louha S."/>
            <person name="Chalopin D."/>
            <person name="Bennetzen J.L."/>
            <person name="Mauricio R."/>
        </authorList>
    </citation>
    <scope>NUCLEOTIDE SEQUENCE [LARGE SCALE GENOMIC DNA]</scope>
    <source>
        <strain evidence="2">NE01/NJP1002.9</strain>
        <tissue evidence="2">Muscle</tissue>
    </source>
</reference>
<feature type="compositionally biased region" description="Polar residues" evidence="1">
    <location>
        <begin position="1"/>
        <end position="14"/>
    </location>
</feature>
<dbReference type="EMBL" id="NHOQ01000607">
    <property type="protein sequence ID" value="PWA29406.1"/>
    <property type="molecule type" value="Genomic_DNA"/>
</dbReference>
<feature type="non-terminal residue" evidence="2">
    <location>
        <position position="187"/>
    </location>
</feature>
<keyword evidence="3" id="KW-1185">Reference proteome</keyword>
<dbReference type="AlphaFoldDB" id="A0A315W1E7"/>
<protein>
    <submittedName>
        <fullName evidence="2">Uncharacterized protein</fullName>
    </submittedName>
</protein>
<accession>A0A315W1E7</accession>
<proteinExistence type="predicted"/>
<dbReference type="Proteomes" id="UP000250572">
    <property type="component" value="Unassembled WGS sequence"/>
</dbReference>
<sequence length="187" mass="20672">PPPFNSTALQQPHLTNRKKPNRQSQTSSSSQHHPGPSCILLSDNVTPWGGLAHSESSFTITPPAIPPTRPPSLPPGPQPTVATPHEDDEENDECSCSGFSSEISSPCLLVPRNNTGGVGRRLQARSRVIPQCQVPRLPRLPPLNPITELSFSRSFTFSFFELPLHHSPHCRAERARNLFQLLKQIHY</sequence>